<dbReference type="InterPro" id="IPR023576">
    <property type="entry name" value="UbiE/COQ5_MeTrFase_CS"/>
</dbReference>
<dbReference type="PANTHER" id="PTHR43591:SF24">
    <property type="entry name" value="2-METHOXY-6-POLYPRENYL-1,4-BENZOQUINOL METHYLASE, MITOCHONDRIAL"/>
    <property type="match status" value="1"/>
</dbReference>
<comment type="caution">
    <text evidence="5">Lacks conserved residue(s) required for the propagation of feature annotation.</text>
</comment>
<evidence type="ECO:0000313" key="7">
    <source>
        <dbReference type="Proteomes" id="UP000018837"/>
    </source>
</evidence>
<dbReference type="Proteomes" id="UP000018837">
    <property type="component" value="Unassembled WGS sequence"/>
</dbReference>
<comment type="catalytic activity">
    <reaction evidence="5">
        <text>a 2-demethylmenaquinol + S-adenosyl-L-methionine = a menaquinol + S-adenosyl-L-homocysteine + H(+)</text>
        <dbReference type="Rhea" id="RHEA:42640"/>
        <dbReference type="Rhea" id="RHEA-COMP:9539"/>
        <dbReference type="Rhea" id="RHEA-COMP:9563"/>
        <dbReference type="ChEBI" id="CHEBI:15378"/>
        <dbReference type="ChEBI" id="CHEBI:18151"/>
        <dbReference type="ChEBI" id="CHEBI:55437"/>
        <dbReference type="ChEBI" id="CHEBI:57856"/>
        <dbReference type="ChEBI" id="CHEBI:59789"/>
        <dbReference type="EC" id="2.1.1.163"/>
    </reaction>
</comment>
<dbReference type="PATRIC" id="fig|1411148.3.peg.240"/>
<dbReference type="PANTHER" id="PTHR43591">
    <property type="entry name" value="METHYLTRANSFERASE"/>
    <property type="match status" value="1"/>
</dbReference>
<evidence type="ECO:0000256" key="5">
    <source>
        <dbReference type="HAMAP-Rule" id="MF_01813"/>
    </source>
</evidence>
<dbReference type="UniPathway" id="UPA00079">
    <property type="reaction ID" value="UER00169"/>
</dbReference>
<keyword evidence="3 5" id="KW-0808">Transferase</keyword>
<comment type="similarity">
    <text evidence="5">Belongs to the class I-like SAM-binding methyltransferase superfamily. MenG/UbiE family.</text>
</comment>
<keyword evidence="4 5" id="KW-0949">S-adenosyl-L-methionine</keyword>
<evidence type="ECO:0000256" key="4">
    <source>
        <dbReference type="ARBA" id="ARBA00022691"/>
    </source>
</evidence>
<dbReference type="PROSITE" id="PS51608">
    <property type="entry name" value="SAM_MT_UBIE"/>
    <property type="match status" value="1"/>
</dbReference>
<feature type="binding site" evidence="5">
    <location>
        <position position="92"/>
    </location>
    <ligand>
        <name>S-adenosyl-L-methionine</name>
        <dbReference type="ChEBI" id="CHEBI:59789"/>
    </ligand>
</feature>
<evidence type="ECO:0000313" key="6">
    <source>
        <dbReference type="EMBL" id="ETK02798.1"/>
    </source>
</evidence>
<organism evidence="6 7">
    <name type="scientific">Tannerella sp. oral taxon BU063 isolate Cell 2</name>
    <dbReference type="NCBI Taxonomy" id="1411148"/>
    <lineage>
        <taxon>Bacteria</taxon>
        <taxon>Pseudomonadati</taxon>
        <taxon>Bacteroidota</taxon>
        <taxon>Bacteroidia</taxon>
        <taxon>Bacteroidales</taxon>
        <taxon>Tannerellaceae</taxon>
        <taxon>Tannerella</taxon>
    </lineage>
</organism>
<dbReference type="InterPro" id="IPR004033">
    <property type="entry name" value="UbiE/COQ5_MeTrFase"/>
</dbReference>
<dbReference type="AlphaFoldDB" id="W2C6X2"/>
<comment type="caution">
    <text evidence="6">The sequence shown here is derived from an EMBL/GenBank/DDBJ whole genome shotgun (WGS) entry which is preliminary data.</text>
</comment>
<feature type="binding site" evidence="5">
    <location>
        <begin position="120"/>
        <end position="121"/>
    </location>
    <ligand>
        <name>S-adenosyl-L-methionine</name>
        <dbReference type="ChEBI" id="CHEBI:59789"/>
    </ligand>
</feature>
<reference evidence="6 7" key="1">
    <citation type="submission" date="2013-11" db="EMBL/GenBank/DDBJ databases">
        <title>Single cell genomics of uncultured Tannerella BU063 (oral taxon 286).</title>
        <authorList>
            <person name="Beall C.J."/>
            <person name="Campbell A.G."/>
            <person name="Griffen A.L."/>
            <person name="Podar M."/>
            <person name="Leys E.J."/>
        </authorList>
    </citation>
    <scope>NUCLEOTIDE SEQUENCE [LARGE SCALE GENOMIC DNA]</scope>
    <source>
        <strain evidence="6">Cell 2</strain>
    </source>
</reference>
<dbReference type="PROSITE" id="PS01183">
    <property type="entry name" value="UBIE_1"/>
    <property type="match status" value="1"/>
</dbReference>
<keyword evidence="6" id="KW-0830">Ubiquinone</keyword>
<comment type="function">
    <text evidence="5">Methyltransferase required for the conversion of demethylmenaquinol (DMKH2) to menaquinol (MKH2).</text>
</comment>
<sequence>MSVEVERIVPYAGNDEDKGTQVRRMFNRIAGRYDLLNGMLSLGFDRGWRRKTVDSLRAIAPRRVLDIAAGTGDMALLLCRRLSPSVRVVAADLSEEMMAVGRRKAAEAGLSDRIAFEQQDCMALTYADASFDAVTVAFGVRNYADLERGLGEMYRVLRPGGGLRIVELSAPRRFPMKQLYGIYSSVFMPLVGGWFGLEKDAYRYLPASIRKMPQGEEMAALLRRQGFTDVRVRTFTGGVCTLYAATRPSGCR</sequence>
<dbReference type="GO" id="GO:0009234">
    <property type="term" value="P:menaquinone biosynthetic process"/>
    <property type="evidence" value="ECO:0007669"/>
    <property type="project" value="UniProtKB-UniRule"/>
</dbReference>
<dbReference type="NCBIfam" id="TIGR01934">
    <property type="entry name" value="MenG_MenH_UbiE"/>
    <property type="match status" value="1"/>
</dbReference>
<name>W2C6X2_9BACT</name>
<dbReference type="SUPFAM" id="SSF53335">
    <property type="entry name" value="S-adenosyl-L-methionine-dependent methyltransferases"/>
    <property type="match status" value="1"/>
</dbReference>
<keyword evidence="1 5" id="KW-0474">Menaquinone biosynthesis</keyword>
<gene>
    <name evidence="5" type="primary">menG</name>
    <name evidence="6" type="ORF">N425_02350</name>
</gene>
<accession>W2C6X2</accession>
<dbReference type="Pfam" id="PF01209">
    <property type="entry name" value="Ubie_methyltran"/>
    <property type="match status" value="1"/>
</dbReference>
<dbReference type="GO" id="GO:0043770">
    <property type="term" value="F:demethylmenaquinone methyltransferase activity"/>
    <property type="evidence" value="ECO:0007669"/>
    <property type="project" value="UniProtKB-UniRule"/>
</dbReference>
<dbReference type="NCBIfam" id="NF001244">
    <property type="entry name" value="PRK00216.1-5"/>
    <property type="match status" value="1"/>
</dbReference>
<dbReference type="PROSITE" id="PS01184">
    <property type="entry name" value="UBIE_2"/>
    <property type="match status" value="1"/>
</dbReference>
<dbReference type="InterPro" id="IPR029063">
    <property type="entry name" value="SAM-dependent_MTases_sf"/>
</dbReference>
<dbReference type="EMBL" id="AYUF01000298">
    <property type="protein sequence ID" value="ETK02798.1"/>
    <property type="molecule type" value="Genomic_DNA"/>
</dbReference>
<keyword evidence="2 5" id="KW-0489">Methyltransferase</keyword>
<feature type="binding site" evidence="5">
    <location>
        <position position="71"/>
    </location>
    <ligand>
        <name>S-adenosyl-L-methionine</name>
        <dbReference type="ChEBI" id="CHEBI:59789"/>
    </ligand>
</feature>
<dbReference type="CDD" id="cd02440">
    <property type="entry name" value="AdoMet_MTases"/>
    <property type="match status" value="1"/>
</dbReference>
<evidence type="ECO:0000256" key="2">
    <source>
        <dbReference type="ARBA" id="ARBA00022603"/>
    </source>
</evidence>
<comment type="pathway">
    <text evidence="5">Quinol/quinone metabolism; menaquinone biosynthesis; menaquinol from 1,4-dihydroxy-2-naphthoate: step 2/2.</text>
</comment>
<evidence type="ECO:0000256" key="1">
    <source>
        <dbReference type="ARBA" id="ARBA00022428"/>
    </source>
</evidence>
<dbReference type="Gene3D" id="3.40.50.150">
    <property type="entry name" value="Vaccinia Virus protein VP39"/>
    <property type="match status" value="1"/>
</dbReference>
<dbReference type="HAMAP" id="MF_01813">
    <property type="entry name" value="MenG_UbiE_methyltr"/>
    <property type="match status" value="1"/>
</dbReference>
<proteinExistence type="inferred from homology"/>
<evidence type="ECO:0000256" key="3">
    <source>
        <dbReference type="ARBA" id="ARBA00022679"/>
    </source>
</evidence>
<dbReference type="EC" id="2.1.1.163" evidence="5"/>
<dbReference type="GO" id="GO:0032259">
    <property type="term" value="P:methylation"/>
    <property type="evidence" value="ECO:0007669"/>
    <property type="project" value="UniProtKB-KW"/>
</dbReference>
<protein>
    <recommendedName>
        <fullName evidence="5">Demethylmenaquinone methyltransferase</fullName>
        <ecNumber evidence="5">2.1.1.163</ecNumber>
    </recommendedName>
</protein>